<keyword evidence="4" id="KW-0472">Membrane</keyword>
<evidence type="ECO:0000313" key="7">
    <source>
        <dbReference type="EMBL" id="PTH19036.1"/>
    </source>
</evidence>
<sequence>MFKHLNLKAFGLIVTLALALVLSACGQDDSSAQTEGTSIGEKEIDIPYIATDNSAARSLVMAEVLKKAGYDVTTTPVTASGPMYASVSEDENAFHASGIFPSTDKAYYNQFKDDLTLYDQHHLIENVQVGLAVPKYVSDIDSIADLKDDNDFGKAVNHQIEGTDKRNGVMKETKNAIGEDDLKDYKLNSSSDQDQFKAIQQAHQQQKPILFTAMKPHWLHEETDYKMLKDPDKIYGDTNQHIDLVFNQNFKDRHPAAYTITTRMADDWSQSDEKDLAKKIFVDRKNPEQVAKDYVDDHDHKVDEWLKDIES</sequence>
<comment type="caution">
    <text evidence="7">The sequence shown here is derived from an EMBL/GenBank/DDBJ whole genome shotgun (WGS) entry which is preliminary data.</text>
</comment>
<keyword evidence="3" id="KW-1003">Cell membrane</keyword>
<dbReference type="PANTHER" id="PTHR47737">
    <property type="entry name" value="GLYCINE BETAINE/PROLINE BETAINE TRANSPORT SYSTEM PERMEASE PROTEIN PROW"/>
    <property type="match status" value="1"/>
</dbReference>
<evidence type="ECO:0000256" key="3">
    <source>
        <dbReference type="ARBA" id="ARBA00022475"/>
    </source>
</evidence>
<dbReference type="SUPFAM" id="SSF53850">
    <property type="entry name" value="Periplasmic binding protein-like II"/>
    <property type="match status" value="1"/>
</dbReference>
<dbReference type="RefSeq" id="WP_107392305.1">
    <property type="nucleotide sequence ID" value="NZ_JAHCOE010000006.1"/>
</dbReference>
<proteinExistence type="predicted"/>
<comment type="subcellular location">
    <subcellularLocation>
        <location evidence="1">Cell membrane</location>
    </subcellularLocation>
</comment>
<dbReference type="Pfam" id="PF04069">
    <property type="entry name" value="OpuAC"/>
    <property type="match status" value="1"/>
</dbReference>
<evidence type="ECO:0000256" key="2">
    <source>
        <dbReference type="ARBA" id="ARBA00022448"/>
    </source>
</evidence>
<organism evidence="7 8">
    <name type="scientific">Staphylococcus auricularis</name>
    <dbReference type="NCBI Taxonomy" id="29379"/>
    <lineage>
        <taxon>Bacteria</taxon>
        <taxon>Bacillati</taxon>
        <taxon>Bacillota</taxon>
        <taxon>Bacilli</taxon>
        <taxon>Bacillales</taxon>
        <taxon>Staphylococcaceae</taxon>
        <taxon>Staphylococcus</taxon>
    </lineage>
</organism>
<dbReference type="Gene3D" id="3.40.190.100">
    <property type="entry name" value="Glycine betaine-binding periplasmic protein, domain 2"/>
    <property type="match status" value="1"/>
</dbReference>
<evidence type="ECO:0000259" key="6">
    <source>
        <dbReference type="Pfam" id="PF04069"/>
    </source>
</evidence>
<evidence type="ECO:0000256" key="5">
    <source>
        <dbReference type="SAM" id="SignalP"/>
    </source>
</evidence>
<gene>
    <name evidence="7" type="ORF">BU607_03035</name>
</gene>
<dbReference type="EMBL" id="PZDI01000008">
    <property type="protein sequence ID" value="PTH19036.1"/>
    <property type="molecule type" value="Genomic_DNA"/>
</dbReference>
<dbReference type="Gene3D" id="3.40.190.10">
    <property type="entry name" value="Periplasmic binding protein-like II"/>
    <property type="match status" value="1"/>
</dbReference>
<dbReference type="Proteomes" id="UP000242694">
    <property type="component" value="Unassembled WGS sequence"/>
</dbReference>
<keyword evidence="5" id="KW-0732">Signal</keyword>
<evidence type="ECO:0000313" key="8">
    <source>
        <dbReference type="Proteomes" id="UP000242694"/>
    </source>
</evidence>
<keyword evidence="8" id="KW-1185">Reference proteome</keyword>
<reference evidence="7 8" key="1">
    <citation type="journal article" date="2016" name="Front. Microbiol.">
        <title>Comprehensive Phylogenetic Analysis of Bovine Non-aureus Staphylococci Species Based on Whole-Genome Sequencing.</title>
        <authorList>
            <person name="Naushad S."/>
            <person name="Barkema H.W."/>
            <person name="Luby C."/>
            <person name="Condas L.A."/>
            <person name="Nobrega D.B."/>
            <person name="Carson D.A."/>
            <person name="De Buck J."/>
        </authorList>
    </citation>
    <scope>NUCLEOTIDE SEQUENCE [LARGE SCALE GENOMIC DNA]</scope>
    <source>
        <strain evidence="7 8">SNUC 993</strain>
    </source>
</reference>
<dbReference type="PROSITE" id="PS51257">
    <property type="entry name" value="PROKAR_LIPOPROTEIN"/>
    <property type="match status" value="1"/>
</dbReference>
<feature type="domain" description="ABC-type glycine betaine transport system substrate-binding" evidence="6">
    <location>
        <begin position="42"/>
        <end position="296"/>
    </location>
</feature>
<accession>A0ABX5IIS3</accession>
<keyword evidence="2" id="KW-0813">Transport</keyword>
<evidence type="ECO:0000256" key="4">
    <source>
        <dbReference type="ARBA" id="ARBA00023136"/>
    </source>
</evidence>
<dbReference type="PANTHER" id="PTHR47737:SF1">
    <property type="entry name" value="GLYCINE BETAINE_PROLINE BETAINE TRANSPORT SYSTEM PERMEASE PROTEIN PROW"/>
    <property type="match status" value="1"/>
</dbReference>
<protein>
    <submittedName>
        <fullName evidence="7">ABC transporter substrate-binding protein</fullName>
    </submittedName>
</protein>
<dbReference type="InterPro" id="IPR007210">
    <property type="entry name" value="ABC_Gly_betaine_transp_sub-bd"/>
</dbReference>
<feature type="chain" id="PRO_5047309210" evidence="5">
    <location>
        <begin position="27"/>
        <end position="311"/>
    </location>
</feature>
<name>A0ABX5IIS3_9STAP</name>
<feature type="signal peptide" evidence="5">
    <location>
        <begin position="1"/>
        <end position="26"/>
    </location>
</feature>
<evidence type="ECO:0000256" key="1">
    <source>
        <dbReference type="ARBA" id="ARBA00004236"/>
    </source>
</evidence>